<sequence>MQLVLEVCPAGQAASAPALRKTFNGAGGVIGRGASCDWRLPDTSRQVSSRHAVIGFRDGRYFLTDTSSNGTRLAGSGERLREGQEHPIDDGAIFQLGPLEIRARLVSPAMVSGPDGLHTLIPDDAFFDLDPMRALARELQREDESPELAALGIPPHEAMQRTDHGPLDRDHLKVPGLVQPVRKAASGPEPALSNQGSEPFWSAFAQALGIDLDTVDGPGREVLAIKAAGLLRQMTEGLQQSLSTRNELKHELKLALTHTALQSPNPLNDSADAGAALGLLLGVWQLGQMPAERVVTRAYRDLQAHQVALLAACRAAVRGALAAFAPGHLLLCFERQAKPPLIPRGGAHWRAYQRHYQALIEDEHLSERLLGSDFTKAYEEQIRLISTLHRYPG</sequence>
<dbReference type="SUPFAM" id="SSF49879">
    <property type="entry name" value="SMAD/FHA domain"/>
    <property type="match status" value="1"/>
</dbReference>
<evidence type="ECO:0000259" key="1">
    <source>
        <dbReference type="PROSITE" id="PS50006"/>
    </source>
</evidence>
<dbReference type="Proteomes" id="UP000531950">
    <property type="component" value="Unassembled WGS sequence"/>
</dbReference>
<evidence type="ECO:0000313" key="3">
    <source>
        <dbReference type="Proteomes" id="UP000531950"/>
    </source>
</evidence>
<dbReference type="EMBL" id="JACARG010000034">
    <property type="protein sequence ID" value="NWE14569.1"/>
    <property type="molecule type" value="Genomic_DNA"/>
</dbReference>
<gene>
    <name evidence="2" type="primary">tagH</name>
    <name evidence="2" type="ORF">HX822_16640</name>
</gene>
<protein>
    <submittedName>
        <fullName evidence="2">Type VI secretion system-associated FHA domain protein TagH</fullName>
    </submittedName>
</protein>
<proteinExistence type="predicted"/>
<organism evidence="2 3">
    <name type="scientific">Pseudomonas yamanorum</name>
    <dbReference type="NCBI Taxonomy" id="515393"/>
    <lineage>
        <taxon>Bacteria</taxon>
        <taxon>Pseudomonadati</taxon>
        <taxon>Pseudomonadota</taxon>
        <taxon>Gammaproteobacteria</taxon>
        <taxon>Pseudomonadales</taxon>
        <taxon>Pseudomonadaceae</taxon>
        <taxon>Pseudomonas</taxon>
    </lineage>
</organism>
<dbReference type="AlphaFoldDB" id="A0A7Y8JQF3"/>
<dbReference type="InterPro" id="IPR000253">
    <property type="entry name" value="FHA_dom"/>
</dbReference>
<dbReference type="InterPro" id="IPR008984">
    <property type="entry name" value="SMAD_FHA_dom_sf"/>
</dbReference>
<dbReference type="Pfam" id="PF20232">
    <property type="entry name" value="T6SS_FHA_C"/>
    <property type="match status" value="1"/>
</dbReference>
<dbReference type="Pfam" id="PF00498">
    <property type="entry name" value="FHA"/>
    <property type="match status" value="1"/>
</dbReference>
<dbReference type="CDD" id="cd00060">
    <property type="entry name" value="FHA"/>
    <property type="match status" value="1"/>
</dbReference>
<dbReference type="InterPro" id="IPR017735">
    <property type="entry name" value="T6SS_FHA"/>
</dbReference>
<reference evidence="2 3" key="1">
    <citation type="submission" date="2020-04" db="EMBL/GenBank/DDBJ databases">
        <title>Molecular characterization of pseudomonads from Agaricus bisporus reveal novel blotch 2 pathogens in Western Europe.</title>
        <authorList>
            <person name="Taparia T."/>
            <person name="Krijger M."/>
            <person name="Haynes E."/>
            <person name="Elpinstone J.G."/>
            <person name="Noble R."/>
            <person name="Van Der Wolf J."/>
        </authorList>
    </citation>
    <scope>NUCLEOTIDE SEQUENCE [LARGE SCALE GENOMIC DNA]</scope>
    <source>
        <strain evidence="2 3">IPO3782</strain>
    </source>
</reference>
<dbReference type="InterPro" id="IPR046883">
    <property type="entry name" value="T6SS_FHA_C"/>
</dbReference>
<dbReference type="PROSITE" id="PS50006">
    <property type="entry name" value="FHA_DOMAIN"/>
    <property type="match status" value="1"/>
</dbReference>
<name>A0A7Y8JQF3_9PSED</name>
<evidence type="ECO:0000313" key="2">
    <source>
        <dbReference type="EMBL" id="NWE14569.1"/>
    </source>
</evidence>
<dbReference type="Gene3D" id="2.60.200.20">
    <property type="match status" value="1"/>
</dbReference>
<comment type="caution">
    <text evidence="2">The sequence shown here is derived from an EMBL/GenBank/DDBJ whole genome shotgun (WGS) entry which is preliminary data.</text>
</comment>
<accession>A0A7Y8JQF3</accession>
<feature type="domain" description="FHA" evidence="1">
    <location>
        <begin position="28"/>
        <end position="78"/>
    </location>
</feature>
<dbReference type="RefSeq" id="WP_177078489.1">
    <property type="nucleotide sequence ID" value="NZ_JACARG010000034.1"/>
</dbReference>
<dbReference type="NCBIfam" id="TIGR03354">
    <property type="entry name" value="VI_FHA"/>
    <property type="match status" value="1"/>
</dbReference>